<evidence type="ECO:0000256" key="1">
    <source>
        <dbReference type="ARBA" id="ARBA00004162"/>
    </source>
</evidence>
<evidence type="ECO:0000313" key="8">
    <source>
        <dbReference type="EMBL" id="OFV71308.1"/>
    </source>
</evidence>
<keyword evidence="7" id="KW-0732">Signal</keyword>
<protein>
    <submittedName>
        <fullName evidence="8">Cellulose synthase regulator protein</fullName>
    </submittedName>
</protein>
<reference evidence="8 9" key="1">
    <citation type="submission" date="2015-09" db="EMBL/GenBank/DDBJ databases">
        <title>Genome sequence of Acetobacterium wieringae DSM 1911.</title>
        <authorList>
            <person name="Poehlein A."/>
            <person name="Bengelsdorf F.R."/>
            <person name="Schiel-Bengelsdorf B."/>
            <person name="Duerre P."/>
            <person name="Daniel R."/>
        </authorList>
    </citation>
    <scope>NUCLEOTIDE SEQUENCE [LARGE SCALE GENOMIC DNA]</scope>
    <source>
        <strain evidence="8 9">DSM 1911</strain>
    </source>
</reference>
<dbReference type="InterPro" id="IPR018513">
    <property type="entry name" value="Cell_synthase_bac"/>
</dbReference>
<evidence type="ECO:0000256" key="6">
    <source>
        <dbReference type="SAM" id="Phobius"/>
    </source>
</evidence>
<dbReference type="RefSeq" id="WP_070370551.1">
    <property type="nucleotide sequence ID" value="NZ_LKEU01000024.1"/>
</dbReference>
<sequence length="703" mass="77767">MKRSTITIVLLVLLLGLLIEPASAANFGGVPQSDLRTEPQTFVTSFSDQSMKGLFSTAEQTFWIAKDWDVETVLLHLEYRATQLADTQLSSLTVAINGTYFYSLRPADNSGNRHGIDIYVPLELLQQGYNNIRIDGYMRTQNALPCVDDVSEANWLDLFKESTVSVRFDKNAFTTSIASFYNRFFEVDALRYGESAFIISDSDSPAELNAALLGVSGISNQTIYTDGYFPILTLSDPAGNLSRNRIIIARYDQLPENYRNQADQNGIDDENAVLVLLNEGSGINTLIITAKNDVALINAGRMLGNPALMNQLQAPVKLLGKTEDIKTEVYEAETYISFAGSEGSYYNGAFHQVKEFTINYPANRSLTNASEFYLNYRYSENLDFDRSLMTVSINDVPVGSRKLSQSKAGGDEATIPIPIDIDIGSSFQVKVTFDLEIKELWCSLRQGDMPWAYLTPNTMLKINSVTSQDLIFENYPAPFVTDYSYNAVSLVVPDQLDGETANLLAKMFRVMGRYTRGNTGELTVLYPDEMNEIALYSNIIAVGTYENNSFIKSNNDKLYFKFSEDGTTFLSNEKLVIDPTYGKTLGSAQLLTSLYSKPGRASLMVVAPNQTGLVAIGNNLGEMKNLGRLSGDAALADTNGNVQSYRFKAPKNPTIAVVQQISVNQEAQIFLLVSIMVIILLAAGLIMVVRKNGIELKKGGWRK</sequence>
<dbReference type="GO" id="GO:0005886">
    <property type="term" value="C:plasma membrane"/>
    <property type="evidence" value="ECO:0007669"/>
    <property type="project" value="UniProtKB-SubCell"/>
</dbReference>
<comment type="subcellular location">
    <subcellularLocation>
        <location evidence="1">Cell membrane</location>
        <topology evidence="1">Single-pass membrane protein</topology>
    </subcellularLocation>
</comment>
<feature type="transmembrane region" description="Helical" evidence="6">
    <location>
        <begin position="669"/>
        <end position="689"/>
    </location>
</feature>
<dbReference type="Gene3D" id="2.60.120.260">
    <property type="entry name" value="Galactose-binding domain-like"/>
    <property type="match status" value="2"/>
</dbReference>
<evidence type="ECO:0000256" key="7">
    <source>
        <dbReference type="SAM" id="SignalP"/>
    </source>
</evidence>
<evidence type="ECO:0000256" key="2">
    <source>
        <dbReference type="ARBA" id="ARBA00022475"/>
    </source>
</evidence>
<organism evidence="8 9">
    <name type="scientific">Acetobacterium wieringae</name>
    <dbReference type="NCBI Taxonomy" id="52694"/>
    <lineage>
        <taxon>Bacteria</taxon>
        <taxon>Bacillati</taxon>
        <taxon>Bacillota</taxon>
        <taxon>Clostridia</taxon>
        <taxon>Eubacteriales</taxon>
        <taxon>Eubacteriaceae</taxon>
        <taxon>Acetobacterium</taxon>
    </lineage>
</organism>
<keyword evidence="4 6" id="KW-1133">Transmembrane helix</keyword>
<accession>A0A1F2PIZ3</accession>
<feature type="signal peptide" evidence="7">
    <location>
        <begin position="1"/>
        <end position="24"/>
    </location>
</feature>
<name>A0A1F2PIZ3_9FIRM</name>
<evidence type="ECO:0000313" key="9">
    <source>
        <dbReference type="Proteomes" id="UP000176244"/>
    </source>
</evidence>
<dbReference type="Pfam" id="PF03170">
    <property type="entry name" value="BcsB"/>
    <property type="match status" value="1"/>
</dbReference>
<evidence type="ECO:0000256" key="4">
    <source>
        <dbReference type="ARBA" id="ARBA00022989"/>
    </source>
</evidence>
<feature type="chain" id="PRO_5009478295" evidence="7">
    <location>
        <begin position="25"/>
        <end position="703"/>
    </location>
</feature>
<dbReference type="GO" id="GO:0006011">
    <property type="term" value="P:UDP-alpha-D-glucose metabolic process"/>
    <property type="evidence" value="ECO:0007669"/>
    <property type="project" value="InterPro"/>
</dbReference>
<comment type="caution">
    <text evidence="8">The sequence shown here is derived from an EMBL/GenBank/DDBJ whole genome shotgun (WGS) entry which is preliminary data.</text>
</comment>
<keyword evidence="5 6" id="KW-0472">Membrane</keyword>
<dbReference type="EMBL" id="LKEU01000024">
    <property type="protein sequence ID" value="OFV71308.1"/>
    <property type="molecule type" value="Genomic_DNA"/>
</dbReference>
<evidence type="ECO:0000256" key="3">
    <source>
        <dbReference type="ARBA" id="ARBA00022692"/>
    </source>
</evidence>
<evidence type="ECO:0000256" key="5">
    <source>
        <dbReference type="ARBA" id="ARBA00023136"/>
    </source>
</evidence>
<dbReference type="AlphaFoldDB" id="A0A1F2PIZ3"/>
<dbReference type="PANTHER" id="PTHR39083">
    <property type="entry name" value="CYCLIC DI-GMP-BINDING PROTEIN"/>
    <property type="match status" value="1"/>
</dbReference>
<dbReference type="Proteomes" id="UP000176244">
    <property type="component" value="Unassembled WGS sequence"/>
</dbReference>
<dbReference type="PANTHER" id="PTHR39083:SF1">
    <property type="entry name" value="CYCLIC DI-GMP-BINDING PROTEIN"/>
    <property type="match status" value="1"/>
</dbReference>
<gene>
    <name evidence="8" type="ORF">ACWI_12220</name>
</gene>
<proteinExistence type="predicted"/>
<dbReference type="OrthoDB" id="2655838at2"/>
<keyword evidence="2" id="KW-1003">Cell membrane</keyword>
<keyword evidence="3 6" id="KW-0812">Transmembrane</keyword>
<dbReference type="STRING" id="52694.ACWI_12220"/>